<protein>
    <submittedName>
        <fullName evidence="1">Uncharacterized protein</fullName>
    </submittedName>
</protein>
<comment type="caution">
    <text evidence="1">The sequence shown here is derived from an EMBL/GenBank/DDBJ whole genome shotgun (WGS) entry which is preliminary data.</text>
</comment>
<organism evidence="1 2">
    <name type="scientific">Tagetes erecta</name>
    <name type="common">African marigold</name>
    <dbReference type="NCBI Taxonomy" id="13708"/>
    <lineage>
        <taxon>Eukaryota</taxon>
        <taxon>Viridiplantae</taxon>
        <taxon>Streptophyta</taxon>
        <taxon>Embryophyta</taxon>
        <taxon>Tracheophyta</taxon>
        <taxon>Spermatophyta</taxon>
        <taxon>Magnoliopsida</taxon>
        <taxon>eudicotyledons</taxon>
        <taxon>Gunneridae</taxon>
        <taxon>Pentapetalae</taxon>
        <taxon>asterids</taxon>
        <taxon>campanulids</taxon>
        <taxon>Asterales</taxon>
        <taxon>Asteraceae</taxon>
        <taxon>Asteroideae</taxon>
        <taxon>Heliantheae alliance</taxon>
        <taxon>Tageteae</taxon>
        <taxon>Tagetes</taxon>
    </lineage>
</organism>
<proteinExistence type="predicted"/>
<name>A0AAD8KAH1_TARER</name>
<keyword evidence="2" id="KW-1185">Reference proteome</keyword>
<dbReference type="AlphaFoldDB" id="A0AAD8KAH1"/>
<dbReference type="EMBL" id="JAUHHV010000007">
    <property type="protein sequence ID" value="KAK1419159.1"/>
    <property type="molecule type" value="Genomic_DNA"/>
</dbReference>
<dbReference type="Proteomes" id="UP001229421">
    <property type="component" value="Unassembled WGS sequence"/>
</dbReference>
<gene>
    <name evidence="1" type="ORF">QVD17_28318</name>
</gene>
<sequence>MQIRFSQQALTQDTRGTIGSPLKLTFSDGEPLEKECPQRNRYPPIYAFSFDDIINIHNSCNSSPRLRKAINAIMITTSWKMSAVCGSQLQKKRWTKHLQSATRRLFMKVSNSSLQTLEDLRNGWFKSAPGRGHADLFNETPKFTLNDMFPTKQIVCNTTSHHHHQQETCNPN</sequence>
<evidence type="ECO:0000313" key="1">
    <source>
        <dbReference type="EMBL" id="KAK1419159.1"/>
    </source>
</evidence>
<evidence type="ECO:0000313" key="2">
    <source>
        <dbReference type="Proteomes" id="UP001229421"/>
    </source>
</evidence>
<reference evidence="1" key="1">
    <citation type="journal article" date="2023" name="bioRxiv">
        <title>Improved chromosome-level genome assembly for marigold (Tagetes erecta).</title>
        <authorList>
            <person name="Jiang F."/>
            <person name="Yuan L."/>
            <person name="Wang S."/>
            <person name="Wang H."/>
            <person name="Xu D."/>
            <person name="Wang A."/>
            <person name="Fan W."/>
        </authorList>
    </citation>
    <scope>NUCLEOTIDE SEQUENCE</scope>
    <source>
        <strain evidence="1">WSJ</strain>
        <tissue evidence="1">Leaf</tissue>
    </source>
</reference>
<accession>A0AAD8KAH1</accession>